<dbReference type="EMBL" id="CP150886">
    <property type="protein sequence ID" value="WZB88410.1"/>
    <property type="molecule type" value="Genomic_DNA"/>
</dbReference>
<evidence type="ECO:0008006" key="3">
    <source>
        <dbReference type="Google" id="ProtNLM"/>
    </source>
</evidence>
<sequence>MSNLKNFCQSLSKKALQSIGVGVATTAMALGAGVSAESASAVTIGGVELSDDGFATSVRTVGSFATSGGTVTSVLIDQGENAINTYAYATSSNALVRMGFNNPILNGSGFDLALFDLDSSEAIFKVIINGITNSYQSVFTNEYTNDVNRFPINVAKVNLDDFGIASGQSINSLVIDFNTAASPSLALVGTISRSVPEPSAMFGLLATVGFLACQRKLKLVKKA</sequence>
<reference evidence="1 2" key="1">
    <citation type="submission" date="2024-04" db="EMBL/GenBank/DDBJ databases">
        <title>Okeanomitos corallinicola gen. &amp; sp. nov. (Nostocales, Cyanobacteria), a new toxic marine heterocyst-forming cyanobacterium from a coral reef.</title>
        <authorList>
            <person name="Li H."/>
            <person name="Li R."/>
            <person name="Kang J."/>
            <person name="Hii K.S."/>
            <person name="Mohamed H.F."/>
            <person name="Xu X."/>
            <person name="Luo Z."/>
        </authorList>
    </citation>
    <scope>NUCLEOTIDE SEQUENCE [LARGE SCALE GENOMIC DNA]</scope>
    <source>
        <strain evidence="1 2">TIOX110</strain>
    </source>
</reference>
<keyword evidence="2" id="KW-1185">Reference proteome</keyword>
<name>A0ABZ2UVM3_9CYAN</name>
<gene>
    <name evidence="1" type="ORF">WJM97_01565</name>
</gene>
<dbReference type="RefSeq" id="WP_353931318.1">
    <property type="nucleotide sequence ID" value="NZ_CP150886.1"/>
</dbReference>
<proteinExistence type="predicted"/>
<evidence type="ECO:0000313" key="2">
    <source>
        <dbReference type="Proteomes" id="UP001483337"/>
    </source>
</evidence>
<protein>
    <recommendedName>
        <fullName evidence="3">PEP-CTERM protein-sorting domain-containing protein</fullName>
    </recommendedName>
</protein>
<accession>A0ABZ2UVM3</accession>
<evidence type="ECO:0000313" key="1">
    <source>
        <dbReference type="EMBL" id="WZB88410.1"/>
    </source>
</evidence>
<organism evidence="1 2">
    <name type="scientific">Okeanomitos corallinicola TIOX110</name>
    <dbReference type="NCBI Taxonomy" id="3133117"/>
    <lineage>
        <taxon>Bacteria</taxon>
        <taxon>Bacillati</taxon>
        <taxon>Cyanobacteriota</taxon>
        <taxon>Cyanophyceae</taxon>
        <taxon>Nostocales</taxon>
        <taxon>Aphanizomenonaceae</taxon>
        <taxon>Okeanomitos</taxon>
    </lineage>
</organism>
<dbReference type="Proteomes" id="UP001483337">
    <property type="component" value="Chromosome"/>
</dbReference>